<dbReference type="AlphaFoldDB" id="A0AAW0GVF6"/>
<dbReference type="PANTHER" id="PTHR46791">
    <property type="entry name" value="EXPRESSED PROTEIN"/>
    <property type="match status" value="1"/>
</dbReference>
<protein>
    <recommendedName>
        <fullName evidence="1">Integrase core domain-containing protein</fullName>
    </recommendedName>
</protein>
<dbReference type="Pfam" id="PF24764">
    <property type="entry name" value="rva_4"/>
    <property type="match status" value="1"/>
</dbReference>
<reference evidence="2 3" key="1">
    <citation type="submission" date="2022-09" db="EMBL/GenBank/DDBJ databases">
        <authorList>
            <person name="Palmer J.M."/>
        </authorList>
    </citation>
    <scope>NUCLEOTIDE SEQUENCE [LARGE SCALE GENOMIC DNA]</scope>
    <source>
        <strain evidence="2 3">DSM 7382</strain>
    </source>
</reference>
<evidence type="ECO:0000313" key="2">
    <source>
        <dbReference type="EMBL" id="KAK7696059.1"/>
    </source>
</evidence>
<gene>
    <name evidence="2" type="ORF">QCA50_000700</name>
</gene>
<accession>A0AAW0GVF6</accession>
<name>A0AAW0GVF6_9APHY</name>
<dbReference type="InterPro" id="IPR012337">
    <property type="entry name" value="RNaseH-like_sf"/>
</dbReference>
<evidence type="ECO:0000259" key="1">
    <source>
        <dbReference type="Pfam" id="PF24764"/>
    </source>
</evidence>
<feature type="domain" description="Integrase core" evidence="1">
    <location>
        <begin position="246"/>
        <end position="426"/>
    </location>
</feature>
<dbReference type="PANTHER" id="PTHR46791:SF5">
    <property type="entry name" value="CLR5 DOMAIN-CONTAINING PROTEIN-RELATED"/>
    <property type="match status" value="1"/>
</dbReference>
<dbReference type="InterPro" id="IPR058913">
    <property type="entry name" value="Integrase_dom_put"/>
</dbReference>
<dbReference type="Proteomes" id="UP001385951">
    <property type="component" value="Unassembled WGS sequence"/>
</dbReference>
<keyword evidence="3" id="KW-1185">Reference proteome</keyword>
<dbReference type="SUPFAM" id="SSF53098">
    <property type="entry name" value="Ribonuclease H-like"/>
    <property type="match status" value="1"/>
</dbReference>
<comment type="caution">
    <text evidence="2">The sequence shown here is derived from an EMBL/GenBank/DDBJ whole genome shotgun (WGS) entry which is preliminary data.</text>
</comment>
<dbReference type="EMBL" id="JASBNA010000001">
    <property type="protein sequence ID" value="KAK7696059.1"/>
    <property type="molecule type" value="Genomic_DNA"/>
</dbReference>
<evidence type="ECO:0000313" key="3">
    <source>
        <dbReference type="Proteomes" id="UP001385951"/>
    </source>
</evidence>
<sequence>MNTDQDLPPQISNIFHAFELLKGDVLRACRTQIGDAARLRVEIDACDRLLAVVHQHRVMISEENYTTISQGIAGMIQDLTDAINQSMDLPDRPPANPVTLLYTGKPGRPKKVIAPDLLAAGMSVAGPSSMGRLLDVSSRTVRRRALEAGLVEAGDPVYVDYVSEDGQYRRVYTSSTGPQSNLSDEQLDDIMRQLLDIFPSFGRRMIDGYFSSQGYKVPRARLEACYKRVHGPSTTSFGQNRIHRRVYKVTGYNSLWHHDGQHGLIRWKIVIHGFIDGHTRLIVGIRAHNNNRADTVDKLFVDITSVHGYPCRLRGDHGVENVMVANRMEQVRGANCGAYIWGRSVHNIRIERLWVDFTRGIGKEWKIFFDTLESTAGLNVDSDEHIWLIHYLFLEELNAEILVWAEVWNNHKITTPGIGSKSPKELKLWSITLHGTRGITDPIPEGELSEYGIDWDDHDNPALAAHHDRFNPTNAQVNGPLVTQRPEAHTVVEVEEPNCPLHATQLAGLTEYLQSLGDTYHDRKMRWILALAFCRGLVTM</sequence>
<proteinExistence type="predicted"/>
<organism evidence="2 3">
    <name type="scientific">Cerrena zonata</name>
    <dbReference type="NCBI Taxonomy" id="2478898"/>
    <lineage>
        <taxon>Eukaryota</taxon>
        <taxon>Fungi</taxon>
        <taxon>Dikarya</taxon>
        <taxon>Basidiomycota</taxon>
        <taxon>Agaricomycotina</taxon>
        <taxon>Agaricomycetes</taxon>
        <taxon>Polyporales</taxon>
        <taxon>Cerrenaceae</taxon>
        <taxon>Cerrena</taxon>
    </lineage>
</organism>